<dbReference type="GO" id="GO:0017004">
    <property type="term" value="P:cytochrome complex assembly"/>
    <property type="evidence" value="ECO:0007669"/>
    <property type="project" value="UniProtKB-UniRule"/>
</dbReference>
<feature type="transmembrane region" description="Helical" evidence="6">
    <location>
        <begin position="464"/>
        <end position="479"/>
    </location>
</feature>
<organism evidence="8">
    <name type="scientific">Staurocarteria cerasiformis</name>
    <name type="common">Green alga</name>
    <name type="synonym">Carteria cerasiformis</name>
    <dbReference type="NCBI Taxonomy" id="69401"/>
    <lineage>
        <taxon>Eukaryota</taxon>
        <taxon>Viridiplantae</taxon>
        <taxon>Chlorophyta</taxon>
        <taxon>core chlorophytes</taxon>
        <taxon>Chlorophyceae</taxon>
        <taxon>CS clade</taxon>
        <taxon>Chlamydomonadales</taxon>
        <taxon>Chlamydomonadaceae</taxon>
        <taxon>Staurocarteria</taxon>
    </lineage>
</organism>
<dbReference type="EMBL" id="KT625420">
    <property type="protein sequence ID" value="ALO63415.1"/>
    <property type="molecule type" value="Genomic_DNA"/>
</dbReference>
<dbReference type="GO" id="GO:0009535">
    <property type="term" value="C:chloroplast thylakoid membrane"/>
    <property type="evidence" value="ECO:0007669"/>
    <property type="project" value="UniProtKB-SubCell"/>
</dbReference>
<comment type="subcellular location">
    <subcellularLocation>
        <location evidence="1">Membrane</location>
        <topology evidence="1">Multi-pass membrane protein</topology>
    </subcellularLocation>
    <subcellularLocation>
        <location evidence="6">Plastid</location>
        <location evidence="6">Chloroplast thylakoid membrane</location>
        <topology evidence="6">Multi-pass membrane protein</topology>
    </subcellularLocation>
</comment>
<dbReference type="NCBIfam" id="TIGR03144">
    <property type="entry name" value="cytochr_II_ccsB"/>
    <property type="match status" value="1"/>
</dbReference>
<name>A0A0S2LPT8_STACE</name>
<comment type="similarity">
    <text evidence="6">Belongs to the CcmF/CycK/Ccl1/NrfE/CcsA family.</text>
</comment>
<feature type="transmembrane region" description="Helical" evidence="6">
    <location>
        <begin position="184"/>
        <end position="209"/>
    </location>
</feature>
<keyword evidence="8" id="KW-0150">Chloroplast</keyword>
<dbReference type="InterPro" id="IPR017562">
    <property type="entry name" value="Cyt_c_biogenesis_CcsA"/>
</dbReference>
<dbReference type="Pfam" id="PF01578">
    <property type="entry name" value="Cytochrom_C_asm"/>
    <property type="match status" value="1"/>
</dbReference>
<evidence type="ECO:0000256" key="2">
    <source>
        <dbReference type="ARBA" id="ARBA00022692"/>
    </source>
</evidence>
<keyword evidence="6" id="KW-0793">Thylakoid</keyword>
<evidence type="ECO:0000256" key="6">
    <source>
        <dbReference type="HAMAP-Rule" id="MF_01391"/>
    </source>
</evidence>
<feature type="transmembrane region" description="Helical" evidence="6">
    <location>
        <begin position="221"/>
        <end position="240"/>
    </location>
</feature>
<feature type="domain" description="Cytochrome c assembly protein" evidence="7">
    <location>
        <begin position="219"/>
        <end position="516"/>
    </location>
</feature>
<dbReference type="GeneID" id="26378957"/>
<accession>A0A0S2LPT8</accession>
<feature type="transmembrane region" description="Helical" evidence="6">
    <location>
        <begin position="491"/>
        <end position="512"/>
    </location>
</feature>
<comment type="function">
    <text evidence="6">Required during biogenesis of c-type cytochromes (cytochrome c6 and cytochrome f) at the step of heme attachment.</text>
</comment>
<geneLocation type="chloroplast" evidence="8"/>
<proteinExistence type="inferred from homology"/>
<evidence type="ECO:0000256" key="1">
    <source>
        <dbReference type="ARBA" id="ARBA00004141"/>
    </source>
</evidence>
<dbReference type="PANTHER" id="PTHR30071">
    <property type="entry name" value="HEME EXPORTER PROTEIN C"/>
    <property type="match status" value="1"/>
</dbReference>
<reference evidence="8" key="1">
    <citation type="journal article" date="2015" name="BMC Evol. Biol.">
        <title>Chloroplast phylogenomic analysis of chlorophyte green algae identifies a novel lineage sister to the Sphaeropleales (Chlorophyceae).</title>
        <authorList>
            <person name="Lemieux C."/>
            <person name="Vincent A.T."/>
            <person name="Labarre A."/>
            <person name="Otis C."/>
            <person name="Turmel M."/>
        </authorList>
    </citation>
    <scope>NUCLEOTIDE SEQUENCE</scope>
</reference>
<feature type="transmembrane region" description="Helical" evidence="6">
    <location>
        <begin position="20"/>
        <end position="40"/>
    </location>
</feature>
<feature type="transmembrane region" description="Helical" evidence="6">
    <location>
        <begin position="428"/>
        <end position="449"/>
    </location>
</feature>
<feature type="transmembrane region" description="Helical" evidence="6">
    <location>
        <begin position="247"/>
        <end position="268"/>
    </location>
</feature>
<evidence type="ECO:0000256" key="5">
    <source>
        <dbReference type="ARBA" id="ARBA00023136"/>
    </source>
</evidence>
<keyword evidence="4 6" id="KW-1133">Transmembrane helix</keyword>
<dbReference type="AlphaFoldDB" id="A0A0S2LPT8"/>
<evidence type="ECO:0000256" key="3">
    <source>
        <dbReference type="ARBA" id="ARBA00022748"/>
    </source>
</evidence>
<comment type="subunit">
    <text evidence="6">May interact with Ccs1.</text>
</comment>
<evidence type="ECO:0000256" key="4">
    <source>
        <dbReference type="ARBA" id="ARBA00022989"/>
    </source>
</evidence>
<dbReference type="GO" id="GO:0020037">
    <property type="term" value="F:heme binding"/>
    <property type="evidence" value="ECO:0007669"/>
    <property type="project" value="InterPro"/>
</dbReference>
<dbReference type="InterPro" id="IPR002541">
    <property type="entry name" value="Cyt_c_assembly"/>
</dbReference>
<evidence type="ECO:0000259" key="7">
    <source>
        <dbReference type="Pfam" id="PF01578"/>
    </source>
</evidence>
<gene>
    <name evidence="6 8" type="primary">ccsA</name>
</gene>
<protein>
    <recommendedName>
        <fullName evidence="6">Cytochrome c biogenesis protein CcsA</fullName>
    </recommendedName>
</protein>
<feature type="transmembrane region" description="Helical" evidence="6">
    <location>
        <begin position="288"/>
        <end position="316"/>
    </location>
</feature>
<dbReference type="GO" id="GO:0005886">
    <property type="term" value="C:plasma membrane"/>
    <property type="evidence" value="ECO:0007669"/>
    <property type="project" value="TreeGrafter"/>
</dbReference>
<dbReference type="RefSeq" id="YP_009185154.1">
    <property type="nucleotide sequence ID" value="NC_028585.1"/>
</dbReference>
<keyword evidence="8" id="KW-0934">Plastid</keyword>
<evidence type="ECO:0000313" key="8">
    <source>
        <dbReference type="EMBL" id="ALO63415.1"/>
    </source>
</evidence>
<keyword evidence="3 6" id="KW-0201">Cytochrome c-type biogenesis</keyword>
<keyword evidence="5 6" id="KW-0472">Membrane</keyword>
<dbReference type="PANTHER" id="PTHR30071:SF1">
    <property type="entry name" value="CYTOCHROME B_B6 PROTEIN-RELATED"/>
    <property type="match status" value="1"/>
</dbReference>
<dbReference type="HAMAP" id="MF_01391">
    <property type="entry name" value="CytC_CcsA"/>
    <property type="match status" value="1"/>
</dbReference>
<dbReference type="InterPro" id="IPR045062">
    <property type="entry name" value="Cyt_c_biogenesis_CcsA/CcmC"/>
</dbReference>
<keyword evidence="2 6" id="KW-0812">Transmembrane</keyword>
<sequence>MLDNLCFIFIPYAIHKIRNFICKCFFFLLFFAMLLSWVVPSTKQSLKERKEPNLVSMPPNTPAPFLTENAGVGPSGIDKQLEEVLLKPMSSPLPESIPSVLEAEPSMHKTNITGMTEQVLLIGSTAVMPANSAKLNDGSPSRKQEKSILADFPSVNFLSELLPNPSPGGYKKTTLRTIQKSPGFFNGLLLTKTACIYSSFFSTTFLMFFRFIESGHLPLSNLYESLIFLSWSCLAIHLILDISFPTLALFSSPATISGALFINGFANFSLPLEMQQSMPLVPALQSNWLMMHVSVMILSYSALILGSLFAIVYLVFDWFNNQDSRNFLLPFGFNAAPRNLDILQKNPRNAFGSKNETLSSFAGIKTSDSFLPEQKASLPAKEAAGLFILRSEAGPQTGSTGILPAASNKSQRSQINQTRLLFLDNLSYRLLGIGFPLLTIGILSGAVWANEAWGSYWSWDPKETWALLTWLVFAIYLHTRITKGWQGKKAALLASVGFLTVWMCFLGVNLLGQGLHSYGWFSS</sequence>